<dbReference type="InParanoid" id="A0A2R5GVP6"/>
<dbReference type="PROSITE" id="PS50234">
    <property type="entry name" value="VWFA"/>
    <property type="match status" value="1"/>
</dbReference>
<dbReference type="SUPFAM" id="SSF53300">
    <property type="entry name" value="vWA-like"/>
    <property type="match status" value="1"/>
</dbReference>
<keyword evidence="6" id="KW-1185">Reference proteome</keyword>
<keyword evidence="2" id="KW-0472">Membrane</keyword>
<keyword evidence="3" id="KW-0732">Signal</keyword>
<sequence>MPRSAYLGLFIAGLAAVLVGRASAACDVEVYVAIDASSAAAEASAFEIYAAFVQEAIDVANSFCTEIGETGRSARLGVTALRCDEDATLGVELLKPTPKARNIQKTLESFPDIYPGTSVCGELALAEVESYATKKANLNRRQRLLVLSDTPFYDEDSQEMKAHRDALEKAGVQVINPNTKYYRESDNGSQFISDIITERESYVVSHIESNTGPNGAPNGAAHVKSNTSSFGEPNSADFAVLDTCANAGAFDDKQLRSCSLTSANLDAHASSFSVANNVPDTNTNRGSNTTTYNGSNKVSLKVAHERPDRTSCIITDTGAHIRFNARTIAKPNYKANANAFAKRSYQDTKPSADVCGHGRSRLDKKPNKGSYRICPTPTLMPSAAVNETDGSVPNGSYSDELGVCPEGSYDTDGECFFVWDRNGNGRVLVYIICASVFLPVLLALGSLGWVGLDISLDVVASTGDLMTDIFYLTQEPYFNALLFGLSCTSVALTVLPYMLWLKRNPVRLHFGNAMLIRTERTLLLLIGSIVWWTVGFFLYAMKVLPFGRVKRTFLLDPDSGFLCGVARAWLQRINARIRGRPDSPAPRVRIEDPPFDPAAFNRMRLLEVAVESVPQFSVQLANGLLLNSWSVASALSLGFSGFLILRVVQQLIVYVALVGRSPDELPVGLGLFVEPVSTATMAIAQTQKRRQRRRRKTNKAVNPRQGHSPEEASQDQGNPVSEAVDEASSPAAQAVTPQPPNTPKSTSGTEMTQV</sequence>
<feature type="signal peptide" evidence="3">
    <location>
        <begin position="1"/>
        <end position="24"/>
    </location>
</feature>
<keyword evidence="2" id="KW-0812">Transmembrane</keyword>
<comment type="caution">
    <text evidence="5">The sequence shown here is derived from an EMBL/GenBank/DDBJ whole genome shotgun (WGS) entry which is preliminary data.</text>
</comment>
<feature type="domain" description="VWFA" evidence="4">
    <location>
        <begin position="29"/>
        <end position="175"/>
    </location>
</feature>
<evidence type="ECO:0000313" key="5">
    <source>
        <dbReference type="EMBL" id="GBG32481.1"/>
    </source>
</evidence>
<proteinExistence type="predicted"/>
<evidence type="ECO:0000259" key="4">
    <source>
        <dbReference type="PROSITE" id="PS50234"/>
    </source>
</evidence>
<feature type="region of interest" description="Disordered" evidence="1">
    <location>
        <begin position="276"/>
        <end position="296"/>
    </location>
</feature>
<accession>A0A2R5GVP6</accession>
<evidence type="ECO:0000256" key="1">
    <source>
        <dbReference type="SAM" id="MobiDB-lite"/>
    </source>
</evidence>
<feature type="compositionally biased region" description="Basic residues" evidence="1">
    <location>
        <begin position="687"/>
        <end position="698"/>
    </location>
</feature>
<organism evidence="5 6">
    <name type="scientific">Hondaea fermentalgiana</name>
    <dbReference type="NCBI Taxonomy" id="2315210"/>
    <lineage>
        <taxon>Eukaryota</taxon>
        <taxon>Sar</taxon>
        <taxon>Stramenopiles</taxon>
        <taxon>Bigyra</taxon>
        <taxon>Labyrinthulomycetes</taxon>
        <taxon>Thraustochytrida</taxon>
        <taxon>Thraustochytriidae</taxon>
        <taxon>Hondaea</taxon>
    </lineage>
</organism>
<evidence type="ECO:0000256" key="2">
    <source>
        <dbReference type="SAM" id="Phobius"/>
    </source>
</evidence>
<dbReference type="InterPro" id="IPR002035">
    <property type="entry name" value="VWF_A"/>
</dbReference>
<feature type="chain" id="PRO_5015333178" description="VWFA domain-containing protein" evidence="3">
    <location>
        <begin position="25"/>
        <end position="754"/>
    </location>
</feature>
<evidence type="ECO:0000256" key="3">
    <source>
        <dbReference type="SAM" id="SignalP"/>
    </source>
</evidence>
<feature type="compositionally biased region" description="Polar residues" evidence="1">
    <location>
        <begin position="743"/>
        <end position="754"/>
    </location>
</feature>
<reference evidence="5 6" key="1">
    <citation type="submission" date="2017-12" db="EMBL/GenBank/DDBJ databases">
        <title>Sequencing, de novo assembly and annotation of complete genome of a new Thraustochytrid species, strain FCC1311.</title>
        <authorList>
            <person name="Sedici K."/>
            <person name="Godart F."/>
            <person name="Aiese Cigliano R."/>
            <person name="Sanseverino W."/>
            <person name="Barakat M."/>
            <person name="Ortet P."/>
            <person name="Marechal E."/>
            <person name="Cagnac O."/>
            <person name="Amato A."/>
        </authorList>
    </citation>
    <scope>NUCLEOTIDE SEQUENCE [LARGE SCALE GENOMIC DNA]</scope>
</reference>
<dbReference type="Proteomes" id="UP000241890">
    <property type="component" value="Unassembled WGS sequence"/>
</dbReference>
<keyword evidence="2" id="KW-1133">Transmembrane helix</keyword>
<dbReference type="EMBL" id="BEYU01000122">
    <property type="protein sequence ID" value="GBG32481.1"/>
    <property type="molecule type" value="Genomic_DNA"/>
</dbReference>
<feature type="transmembrane region" description="Helical" evidence="2">
    <location>
        <begin position="427"/>
        <end position="447"/>
    </location>
</feature>
<name>A0A2R5GVP6_9STRA</name>
<evidence type="ECO:0000313" key="6">
    <source>
        <dbReference type="Proteomes" id="UP000241890"/>
    </source>
</evidence>
<protein>
    <recommendedName>
        <fullName evidence="4">VWFA domain-containing protein</fullName>
    </recommendedName>
</protein>
<feature type="transmembrane region" description="Helical" evidence="2">
    <location>
        <begin position="522"/>
        <end position="541"/>
    </location>
</feature>
<dbReference type="AlphaFoldDB" id="A0A2R5GVP6"/>
<feature type="region of interest" description="Disordered" evidence="1">
    <location>
        <begin position="684"/>
        <end position="754"/>
    </location>
</feature>
<gene>
    <name evidence="5" type="ORF">FCC1311_087062</name>
</gene>
<dbReference type="InterPro" id="IPR036465">
    <property type="entry name" value="vWFA_dom_sf"/>
</dbReference>
<feature type="transmembrane region" description="Helical" evidence="2">
    <location>
        <begin position="478"/>
        <end position="501"/>
    </location>
</feature>